<dbReference type="EMBL" id="LSSM01007301">
    <property type="protein sequence ID" value="OMJ08731.1"/>
    <property type="molecule type" value="Genomic_DNA"/>
</dbReference>
<dbReference type="Proteomes" id="UP000187429">
    <property type="component" value="Unassembled WGS sequence"/>
</dbReference>
<protein>
    <submittedName>
        <fullName evidence="1">Uncharacterized protein</fullName>
    </submittedName>
</protein>
<reference evidence="2" key="1">
    <citation type="submission" date="2017-01" db="EMBL/GenBank/DDBJ databases">
        <authorList>
            <person name="Wang Y."/>
            <person name="White M."/>
            <person name="Kvist S."/>
            <person name="Moncalvo J.-M."/>
        </authorList>
    </citation>
    <scope>NUCLEOTIDE SEQUENCE [LARGE SCALE GENOMIC DNA]</scope>
    <source>
        <strain evidence="2">ID-206-W2</strain>
    </source>
</reference>
<keyword evidence="2" id="KW-1185">Reference proteome</keyword>
<dbReference type="OrthoDB" id="937at2759"/>
<sequence length="69" mass="8126">MERDGFLDNLDLTLEQAGLKPESEVSFFNIDAYNKFVVDPQIKCWTPRTFYILLFTWNTKLVHLTSIKN</sequence>
<gene>
    <name evidence="1" type="ORF">AYI69_g10963</name>
</gene>
<name>A0A1R1X295_9FUNG</name>
<proteinExistence type="predicted"/>
<dbReference type="AlphaFoldDB" id="A0A1R1X295"/>
<organism evidence="1 2">
    <name type="scientific">Smittium culicis</name>
    <dbReference type="NCBI Taxonomy" id="133412"/>
    <lineage>
        <taxon>Eukaryota</taxon>
        <taxon>Fungi</taxon>
        <taxon>Fungi incertae sedis</taxon>
        <taxon>Zoopagomycota</taxon>
        <taxon>Kickxellomycotina</taxon>
        <taxon>Harpellomycetes</taxon>
        <taxon>Harpellales</taxon>
        <taxon>Legeriomycetaceae</taxon>
        <taxon>Smittium</taxon>
    </lineage>
</organism>
<comment type="caution">
    <text evidence="1">The sequence shown here is derived from an EMBL/GenBank/DDBJ whole genome shotgun (WGS) entry which is preliminary data.</text>
</comment>
<accession>A0A1R1X295</accession>
<evidence type="ECO:0000313" key="1">
    <source>
        <dbReference type="EMBL" id="OMJ08731.1"/>
    </source>
</evidence>
<dbReference type="Pfam" id="PF10209">
    <property type="entry name" value="DUF2340"/>
    <property type="match status" value="1"/>
</dbReference>
<dbReference type="InterPro" id="IPR018794">
    <property type="entry name" value="UPF0538"/>
</dbReference>
<evidence type="ECO:0000313" key="2">
    <source>
        <dbReference type="Proteomes" id="UP000187429"/>
    </source>
</evidence>